<evidence type="ECO:0000313" key="3">
    <source>
        <dbReference type="EMBL" id="GBG77481.1"/>
    </source>
</evidence>
<sequence>MMRKLNEYYRTQSRPPVAEDPVDLEPDQRTGGEGGHDTPPLGADCRASPAPKEGIGIGFGSTSIVNRAAPTCTDNKTPSEIVKYLRGPVLASTRPPRPPSAGVGRQQTSMATFVVDELQKKFDQAIASFYFKNDIPFNAARSDSYKNMERIMSEAARSPRYNFLRTKALPTECKTVDGDLEKIREPWDITSLKLMTDSTTTTSDRAVMNFIAAGDSGAVMVKSVDMEGKDKSAPALEKMWEEVIRELGVHRVNAICTDLAQVNISARKTTTRRLGGFLGCHVHAIHGSGDVFSTPDKGLQLGKRFASLLPHMAPIAPRGSAQDFCKHLASMSPMRTDDESNTPDWARFTEPTPPTLRLNEDIRLVVGEGTCAQVLQEKDPASPGWWNDPTA</sequence>
<dbReference type="Proteomes" id="UP000265515">
    <property type="component" value="Unassembled WGS sequence"/>
</dbReference>
<gene>
    <name evidence="3" type="ORF">CBR_g23927</name>
</gene>
<dbReference type="Gramene" id="GBG77481">
    <property type="protein sequence ID" value="GBG77481"/>
    <property type="gene ID" value="CBR_g23927"/>
</dbReference>
<name>A0A388L597_CHABU</name>
<evidence type="ECO:0000313" key="4">
    <source>
        <dbReference type="Proteomes" id="UP000265515"/>
    </source>
</evidence>
<dbReference type="EMBL" id="BFEA01000268">
    <property type="protein sequence ID" value="GBG77481.1"/>
    <property type="molecule type" value="Genomic_DNA"/>
</dbReference>
<proteinExistence type="predicted"/>
<reference evidence="3 4" key="1">
    <citation type="journal article" date="2018" name="Cell">
        <title>The Chara Genome: Secondary Complexity and Implications for Plant Terrestrialization.</title>
        <authorList>
            <person name="Nishiyama T."/>
            <person name="Sakayama H."/>
            <person name="Vries J.D."/>
            <person name="Buschmann H."/>
            <person name="Saint-Marcoux D."/>
            <person name="Ullrich K.K."/>
            <person name="Haas F.B."/>
            <person name="Vanderstraeten L."/>
            <person name="Becker D."/>
            <person name="Lang D."/>
            <person name="Vosolsobe S."/>
            <person name="Rombauts S."/>
            <person name="Wilhelmsson P.K.I."/>
            <person name="Janitza P."/>
            <person name="Kern R."/>
            <person name="Heyl A."/>
            <person name="Rumpler F."/>
            <person name="Villalobos L.I.A.C."/>
            <person name="Clay J.M."/>
            <person name="Skokan R."/>
            <person name="Toyoda A."/>
            <person name="Suzuki Y."/>
            <person name="Kagoshima H."/>
            <person name="Schijlen E."/>
            <person name="Tajeshwar N."/>
            <person name="Catarino B."/>
            <person name="Hetherington A.J."/>
            <person name="Saltykova A."/>
            <person name="Bonnot C."/>
            <person name="Breuninger H."/>
            <person name="Symeonidi A."/>
            <person name="Radhakrishnan G.V."/>
            <person name="Van Nieuwerburgh F."/>
            <person name="Deforce D."/>
            <person name="Chang C."/>
            <person name="Karol K.G."/>
            <person name="Hedrich R."/>
            <person name="Ulvskov P."/>
            <person name="Glockner G."/>
            <person name="Delwiche C.F."/>
            <person name="Petrasek J."/>
            <person name="Van de Peer Y."/>
            <person name="Friml J."/>
            <person name="Beilby M."/>
            <person name="Dolan L."/>
            <person name="Kohara Y."/>
            <person name="Sugano S."/>
            <person name="Fujiyama A."/>
            <person name="Delaux P.-M."/>
            <person name="Quint M."/>
            <person name="TheiBen G."/>
            <person name="Hagemann M."/>
            <person name="Harholt J."/>
            <person name="Dunand C."/>
            <person name="Zachgo S."/>
            <person name="Langdale J."/>
            <person name="Maumus F."/>
            <person name="Straeten D.V.D."/>
            <person name="Gould S.B."/>
            <person name="Rensing S.A."/>
        </authorList>
    </citation>
    <scope>NUCLEOTIDE SEQUENCE [LARGE SCALE GENOMIC DNA]</scope>
    <source>
        <strain evidence="3 4">S276</strain>
    </source>
</reference>
<comment type="caution">
    <text evidence="3">The sequence shown here is derived from an EMBL/GenBank/DDBJ whole genome shotgun (WGS) entry which is preliminary data.</text>
</comment>
<dbReference type="Pfam" id="PF04937">
    <property type="entry name" value="DUF659"/>
    <property type="match status" value="1"/>
</dbReference>
<dbReference type="InterPro" id="IPR007021">
    <property type="entry name" value="DUF659"/>
</dbReference>
<accession>A0A388L597</accession>
<feature type="region of interest" description="Disordered" evidence="1">
    <location>
        <begin position="1"/>
        <end position="53"/>
    </location>
</feature>
<dbReference type="OrthoDB" id="1304113at2759"/>
<feature type="region of interest" description="Disordered" evidence="1">
    <location>
        <begin position="334"/>
        <end position="353"/>
    </location>
</feature>
<feature type="compositionally biased region" description="Basic and acidic residues" evidence="1">
    <location>
        <begin position="26"/>
        <end position="36"/>
    </location>
</feature>
<organism evidence="3 4">
    <name type="scientific">Chara braunii</name>
    <name type="common">Braun's stonewort</name>
    <dbReference type="NCBI Taxonomy" id="69332"/>
    <lineage>
        <taxon>Eukaryota</taxon>
        <taxon>Viridiplantae</taxon>
        <taxon>Streptophyta</taxon>
        <taxon>Charophyceae</taxon>
        <taxon>Charales</taxon>
        <taxon>Characeae</taxon>
        <taxon>Chara</taxon>
    </lineage>
</organism>
<keyword evidence="4" id="KW-1185">Reference proteome</keyword>
<dbReference type="AlphaFoldDB" id="A0A388L597"/>
<protein>
    <recommendedName>
        <fullName evidence="2">DUF659 domain-containing protein</fullName>
    </recommendedName>
</protein>
<evidence type="ECO:0000256" key="1">
    <source>
        <dbReference type="SAM" id="MobiDB-lite"/>
    </source>
</evidence>
<evidence type="ECO:0000259" key="2">
    <source>
        <dbReference type="Pfam" id="PF04937"/>
    </source>
</evidence>
<feature type="domain" description="DUF659" evidence="2">
    <location>
        <begin position="159"/>
        <end position="269"/>
    </location>
</feature>